<sequence>MEGTSVDQETAPRIPNYGIPAPTPNPFDAAVPSPPPPPPPQSMAAPPPPIFPHSHQQTPPQTAGPPPPSFSRKRGPESDGGSYFKIRAVIKDIRPHLLEVIRTADFRSCKGAHQIQEKLKLLMELCKQMTAETGGNYGKSRFAAQNGGAQDMYAKPSDDRIFNKVVVTERPENYQNQLVGSSAFGWNFITYPGCSEPVYYGRTKESFRAARLAAAAAAAP</sequence>
<gene>
    <name evidence="2" type="ORF">LTRI10_LOCUS39134</name>
</gene>
<keyword evidence="3" id="KW-1185">Reference proteome</keyword>
<dbReference type="PANTHER" id="PTHR35459">
    <property type="entry name" value="T1N6.14 PROTEIN"/>
    <property type="match status" value="1"/>
</dbReference>
<proteinExistence type="predicted"/>
<feature type="region of interest" description="Disordered" evidence="1">
    <location>
        <begin position="1"/>
        <end position="78"/>
    </location>
</feature>
<evidence type="ECO:0000313" key="2">
    <source>
        <dbReference type="EMBL" id="CAL1398927.1"/>
    </source>
</evidence>
<evidence type="ECO:0000313" key="3">
    <source>
        <dbReference type="Proteomes" id="UP001497516"/>
    </source>
</evidence>
<organism evidence="2 3">
    <name type="scientific">Linum trigynum</name>
    <dbReference type="NCBI Taxonomy" id="586398"/>
    <lineage>
        <taxon>Eukaryota</taxon>
        <taxon>Viridiplantae</taxon>
        <taxon>Streptophyta</taxon>
        <taxon>Embryophyta</taxon>
        <taxon>Tracheophyta</taxon>
        <taxon>Spermatophyta</taxon>
        <taxon>Magnoliopsida</taxon>
        <taxon>eudicotyledons</taxon>
        <taxon>Gunneridae</taxon>
        <taxon>Pentapetalae</taxon>
        <taxon>rosids</taxon>
        <taxon>fabids</taxon>
        <taxon>Malpighiales</taxon>
        <taxon>Linaceae</taxon>
        <taxon>Linum</taxon>
    </lineage>
</organism>
<feature type="compositionally biased region" description="Pro residues" evidence="1">
    <location>
        <begin position="32"/>
        <end position="51"/>
    </location>
</feature>
<accession>A0AAV2FLS7</accession>
<dbReference type="EMBL" id="OZ034820">
    <property type="protein sequence ID" value="CAL1398927.1"/>
    <property type="molecule type" value="Genomic_DNA"/>
</dbReference>
<evidence type="ECO:0000256" key="1">
    <source>
        <dbReference type="SAM" id="MobiDB-lite"/>
    </source>
</evidence>
<dbReference type="PANTHER" id="PTHR35459:SF2">
    <property type="entry name" value="T1N6.14 PROTEIN"/>
    <property type="match status" value="1"/>
</dbReference>
<reference evidence="2 3" key="1">
    <citation type="submission" date="2024-04" db="EMBL/GenBank/DDBJ databases">
        <authorList>
            <person name="Fracassetti M."/>
        </authorList>
    </citation>
    <scope>NUCLEOTIDE SEQUENCE [LARGE SCALE GENOMIC DNA]</scope>
</reference>
<protein>
    <submittedName>
        <fullName evidence="2">Uncharacterized protein</fullName>
    </submittedName>
</protein>
<name>A0AAV2FLS7_9ROSI</name>
<dbReference type="Proteomes" id="UP001497516">
    <property type="component" value="Chromosome 7"/>
</dbReference>
<dbReference type="AlphaFoldDB" id="A0AAV2FLS7"/>